<evidence type="ECO:0000259" key="7">
    <source>
        <dbReference type="PROSITE" id="PS50198"/>
    </source>
</evidence>
<dbReference type="EC" id="5.2.1.8" evidence="3"/>
<keyword evidence="6" id="KW-0732">Signal</keyword>
<accession>A0ABT1WEM3</accession>
<feature type="domain" description="PpiC" evidence="7">
    <location>
        <begin position="134"/>
        <end position="225"/>
    </location>
</feature>
<dbReference type="Proteomes" id="UP001204142">
    <property type="component" value="Unassembled WGS sequence"/>
</dbReference>
<dbReference type="EMBL" id="JANIGO010000002">
    <property type="protein sequence ID" value="MCQ8895940.1"/>
    <property type="molecule type" value="Genomic_DNA"/>
</dbReference>
<evidence type="ECO:0000256" key="1">
    <source>
        <dbReference type="ARBA" id="ARBA00000971"/>
    </source>
</evidence>
<dbReference type="GO" id="GO:0003755">
    <property type="term" value="F:peptidyl-prolyl cis-trans isomerase activity"/>
    <property type="evidence" value="ECO:0007669"/>
    <property type="project" value="UniProtKB-EC"/>
</dbReference>
<proteinExistence type="inferred from homology"/>
<comment type="catalytic activity">
    <reaction evidence="1">
        <text>[protein]-peptidylproline (omega=180) = [protein]-peptidylproline (omega=0)</text>
        <dbReference type="Rhea" id="RHEA:16237"/>
        <dbReference type="Rhea" id="RHEA-COMP:10747"/>
        <dbReference type="Rhea" id="RHEA-COMP:10748"/>
        <dbReference type="ChEBI" id="CHEBI:83833"/>
        <dbReference type="ChEBI" id="CHEBI:83834"/>
        <dbReference type="EC" id="5.2.1.8"/>
    </reaction>
</comment>
<reference evidence="8 9" key="1">
    <citation type="submission" date="2022-07" db="EMBL/GenBank/DDBJ databases">
        <authorList>
            <person name="Xamxidin M."/>
            <person name="Wu M."/>
        </authorList>
    </citation>
    <scope>NUCLEOTIDE SEQUENCE [LARGE SCALE GENOMIC DNA]</scope>
    <source>
        <strain evidence="8 9">NBRC 111650</strain>
    </source>
</reference>
<dbReference type="SUPFAM" id="SSF54534">
    <property type="entry name" value="FKBP-like"/>
    <property type="match status" value="1"/>
</dbReference>
<protein>
    <recommendedName>
        <fullName evidence="3">peptidylprolyl isomerase</fullName>
        <ecNumber evidence="3">5.2.1.8</ecNumber>
    </recommendedName>
</protein>
<sequence length="264" mass="28566">MLKNSLKTAAVAGLIAAAALAGPAALAQNAALVNGQSIPSELVDFIVKEQGKRGQAPSPELRAAIRQELIKQEVLKQEALKKGLNSKAEVKYQVQMMNQAILANALREDFLKANKPTDAELQAQYKKIADMMGGSEYRASHILVPSEDAAKAIIAKLDKGAKFADLAKAESKDPGSAPNGGDLDWANPNSFVPEFSQAMVGLKKGEYTKAPVKSQFGYHVILLADTRQATPPALDQVREQLEQRMVEEKWEAYQEKLISGAKVK</sequence>
<dbReference type="PANTHER" id="PTHR47245:SF2">
    <property type="entry name" value="PEPTIDYL-PROLYL CIS-TRANS ISOMERASE HP_0175-RELATED"/>
    <property type="match status" value="1"/>
</dbReference>
<keyword evidence="4 5" id="KW-0697">Rotamase</keyword>
<dbReference type="InterPro" id="IPR050245">
    <property type="entry name" value="PrsA_foldase"/>
</dbReference>
<dbReference type="SUPFAM" id="SSF109998">
    <property type="entry name" value="Triger factor/SurA peptide-binding domain-like"/>
    <property type="match status" value="1"/>
</dbReference>
<feature type="chain" id="PRO_5047490177" description="peptidylprolyl isomerase" evidence="6">
    <location>
        <begin position="28"/>
        <end position="264"/>
    </location>
</feature>
<dbReference type="Gene3D" id="1.10.8.1040">
    <property type="match status" value="1"/>
</dbReference>
<dbReference type="InterPro" id="IPR000297">
    <property type="entry name" value="PPIase_PpiC"/>
</dbReference>
<dbReference type="InterPro" id="IPR027304">
    <property type="entry name" value="Trigger_fact/SurA_dom_sf"/>
</dbReference>
<keyword evidence="5 8" id="KW-0413">Isomerase</keyword>
<evidence type="ECO:0000256" key="5">
    <source>
        <dbReference type="PROSITE-ProRule" id="PRU00278"/>
    </source>
</evidence>
<dbReference type="RefSeq" id="WP_256763711.1">
    <property type="nucleotide sequence ID" value="NZ_JANIGO010000002.1"/>
</dbReference>
<comment type="similarity">
    <text evidence="2">Belongs to the PpiC/parvulin rotamase family.</text>
</comment>
<dbReference type="PANTHER" id="PTHR47245">
    <property type="entry name" value="PEPTIDYLPROLYL ISOMERASE"/>
    <property type="match status" value="1"/>
</dbReference>
<gene>
    <name evidence="8" type="ORF">NQT62_05740</name>
</gene>
<dbReference type="Pfam" id="PF13145">
    <property type="entry name" value="Rotamase_2"/>
    <property type="match status" value="1"/>
</dbReference>
<evidence type="ECO:0000313" key="9">
    <source>
        <dbReference type="Proteomes" id="UP001204142"/>
    </source>
</evidence>
<evidence type="ECO:0000256" key="6">
    <source>
        <dbReference type="SAM" id="SignalP"/>
    </source>
</evidence>
<dbReference type="Gene3D" id="3.10.50.40">
    <property type="match status" value="1"/>
</dbReference>
<name>A0ABT1WEM3_9BURK</name>
<dbReference type="InterPro" id="IPR046357">
    <property type="entry name" value="PPIase_dom_sf"/>
</dbReference>
<organism evidence="8 9">
    <name type="scientific">Limnobacter humi</name>
    <dbReference type="NCBI Taxonomy" id="1778671"/>
    <lineage>
        <taxon>Bacteria</taxon>
        <taxon>Pseudomonadati</taxon>
        <taxon>Pseudomonadota</taxon>
        <taxon>Betaproteobacteria</taxon>
        <taxon>Burkholderiales</taxon>
        <taxon>Burkholderiaceae</taxon>
        <taxon>Limnobacter</taxon>
    </lineage>
</organism>
<feature type="signal peptide" evidence="6">
    <location>
        <begin position="1"/>
        <end position="27"/>
    </location>
</feature>
<comment type="caution">
    <text evidence="8">The sequence shown here is derived from an EMBL/GenBank/DDBJ whole genome shotgun (WGS) entry which is preliminary data.</text>
</comment>
<evidence type="ECO:0000256" key="2">
    <source>
        <dbReference type="ARBA" id="ARBA00007656"/>
    </source>
</evidence>
<evidence type="ECO:0000256" key="4">
    <source>
        <dbReference type="ARBA" id="ARBA00023110"/>
    </source>
</evidence>
<dbReference type="PROSITE" id="PS50198">
    <property type="entry name" value="PPIC_PPIASE_2"/>
    <property type="match status" value="1"/>
</dbReference>
<evidence type="ECO:0000313" key="8">
    <source>
        <dbReference type="EMBL" id="MCQ8895940.1"/>
    </source>
</evidence>
<evidence type="ECO:0000256" key="3">
    <source>
        <dbReference type="ARBA" id="ARBA00013194"/>
    </source>
</evidence>
<keyword evidence="9" id="KW-1185">Reference proteome</keyword>